<name>G7KH67_MEDTR</name>
<evidence type="ECO:0000313" key="1">
    <source>
        <dbReference type="EMBL" id="AES99810.1"/>
    </source>
</evidence>
<dbReference type="AlphaFoldDB" id="G7KH67"/>
<proteinExistence type="predicted"/>
<organism evidence="1 3">
    <name type="scientific">Medicago truncatula</name>
    <name type="common">Barrel medic</name>
    <name type="synonym">Medicago tribuloides</name>
    <dbReference type="NCBI Taxonomy" id="3880"/>
    <lineage>
        <taxon>Eukaryota</taxon>
        <taxon>Viridiplantae</taxon>
        <taxon>Streptophyta</taxon>
        <taxon>Embryophyta</taxon>
        <taxon>Tracheophyta</taxon>
        <taxon>Spermatophyta</taxon>
        <taxon>Magnoliopsida</taxon>
        <taxon>eudicotyledons</taxon>
        <taxon>Gunneridae</taxon>
        <taxon>Pentapetalae</taxon>
        <taxon>rosids</taxon>
        <taxon>fabids</taxon>
        <taxon>Fabales</taxon>
        <taxon>Fabaceae</taxon>
        <taxon>Papilionoideae</taxon>
        <taxon>50 kb inversion clade</taxon>
        <taxon>NPAAA clade</taxon>
        <taxon>Hologalegina</taxon>
        <taxon>IRL clade</taxon>
        <taxon>Trifolieae</taxon>
        <taxon>Medicago</taxon>
    </lineage>
</organism>
<dbReference type="EMBL" id="CM001221">
    <property type="protein sequence ID" value="AES99810.1"/>
    <property type="molecule type" value="Genomic_DNA"/>
</dbReference>
<reference evidence="1 3" key="2">
    <citation type="journal article" date="2014" name="BMC Genomics">
        <title>An improved genome release (version Mt4.0) for the model legume Medicago truncatula.</title>
        <authorList>
            <person name="Tang H."/>
            <person name="Krishnakumar V."/>
            <person name="Bidwell S."/>
            <person name="Rosen B."/>
            <person name="Chan A."/>
            <person name="Zhou S."/>
            <person name="Gentzbittel L."/>
            <person name="Childs K.L."/>
            <person name="Yandell M."/>
            <person name="Gundlach H."/>
            <person name="Mayer K.F."/>
            <person name="Schwartz D.C."/>
            <person name="Town C.D."/>
        </authorList>
    </citation>
    <scope>GENOME REANNOTATION</scope>
    <source>
        <strain evidence="2 3">cv. Jemalong A17</strain>
    </source>
</reference>
<dbReference type="GO" id="GO:0006508">
    <property type="term" value="P:proteolysis"/>
    <property type="evidence" value="ECO:0007669"/>
    <property type="project" value="UniProtKB-KW"/>
</dbReference>
<dbReference type="EnsemblPlants" id="AES99810">
    <property type="protein sequence ID" value="AES99810"/>
    <property type="gene ID" value="MTR_5g084940"/>
</dbReference>
<keyword evidence="1" id="KW-0378">Hydrolase</keyword>
<reference evidence="2" key="3">
    <citation type="submission" date="2015-04" db="UniProtKB">
        <authorList>
            <consortium name="EnsemblPlants"/>
        </authorList>
    </citation>
    <scope>IDENTIFICATION</scope>
    <source>
        <strain evidence="2">cv. Jemalong A17</strain>
    </source>
</reference>
<dbReference type="GO" id="GO:0008233">
    <property type="term" value="F:peptidase activity"/>
    <property type="evidence" value="ECO:0007669"/>
    <property type="project" value="UniProtKB-KW"/>
</dbReference>
<keyword evidence="1" id="KW-0645">Protease</keyword>
<dbReference type="Proteomes" id="UP000002051">
    <property type="component" value="Chromosome 5"/>
</dbReference>
<dbReference type="HOGENOM" id="CLU_038209_0_0_1"/>
<dbReference type="PaxDb" id="3880-AES99810"/>
<keyword evidence="3" id="KW-1185">Reference proteome</keyword>
<gene>
    <name evidence="1" type="ordered locus">MTR_5g084940</name>
</gene>
<reference evidence="1 3" key="1">
    <citation type="journal article" date="2011" name="Nature">
        <title>The Medicago genome provides insight into the evolution of rhizobial symbioses.</title>
        <authorList>
            <person name="Young N.D."/>
            <person name="Debelle F."/>
            <person name="Oldroyd G.E."/>
            <person name="Geurts R."/>
            <person name="Cannon S.B."/>
            <person name="Udvardi M.K."/>
            <person name="Benedito V.A."/>
            <person name="Mayer K.F."/>
            <person name="Gouzy J."/>
            <person name="Schoof H."/>
            <person name="Van de Peer Y."/>
            <person name="Proost S."/>
            <person name="Cook D.R."/>
            <person name="Meyers B.C."/>
            <person name="Spannagl M."/>
            <person name="Cheung F."/>
            <person name="De Mita S."/>
            <person name="Krishnakumar V."/>
            <person name="Gundlach H."/>
            <person name="Zhou S."/>
            <person name="Mudge J."/>
            <person name="Bharti A.K."/>
            <person name="Murray J.D."/>
            <person name="Naoumkina M.A."/>
            <person name="Rosen B."/>
            <person name="Silverstein K.A."/>
            <person name="Tang H."/>
            <person name="Rombauts S."/>
            <person name="Zhao P.X."/>
            <person name="Zhou P."/>
            <person name="Barbe V."/>
            <person name="Bardou P."/>
            <person name="Bechner M."/>
            <person name="Bellec A."/>
            <person name="Berger A."/>
            <person name="Berges H."/>
            <person name="Bidwell S."/>
            <person name="Bisseling T."/>
            <person name="Choisne N."/>
            <person name="Couloux A."/>
            <person name="Denny R."/>
            <person name="Deshpande S."/>
            <person name="Dai X."/>
            <person name="Doyle J.J."/>
            <person name="Dudez A.M."/>
            <person name="Farmer A.D."/>
            <person name="Fouteau S."/>
            <person name="Franken C."/>
            <person name="Gibelin C."/>
            <person name="Gish J."/>
            <person name="Goldstein S."/>
            <person name="Gonzalez A.J."/>
            <person name="Green P.J."/>
            <person name="Hallab A."/>
            <person name="Hartog M."/>
            <person name="Hua A."/>
            <person name="Humphray S.J."/>
            <person name="Jeong D.H."/>
            <person name="Jing Y."/>
            <person name="Jocker A."/>
            <person name="Kenton S.M."/>
            <person name="Kim D.J."/>
            <person name="Klee K."/>
            <person name="Lai H."/>
            <person name="Lang C."/>
            <person name="Lin S."/>
            <person name="Macmil S.L."/>
            <person name="Magdelenat G."/>
            <person name="Matthews L."/>
            <person name="McCorrison J."/>
            <person name="Monaghan E.L."/>
            <person name="Mun J.H."/>
            <person name="Najar F.Z."/>
            <person name="Nicholson C."/>
            <person name="Noirot C."/>
            <person name="O'Bleness M."/>
            <person name="Paule C.R."/>
            <person name="Poulain J."/>
            <person name="Prion F."/>
            <person name="Qin B."/>
            <person name="Qu C."/>
            <person name="Retzel E.F."/>
            <person name="Riddle C."/>
            <person name="Sallet E."/>
            <person name="Samain S."/>
            <person name="Samson N."/>
            <person name="Sanders I."/>
            <person name="Saurat O."/>
            <person name="Scarpelli C."/>
            <person name="Schiex T."/>
            <person name="Segurens B."/>
            <person name="Severin A.J."/>
            <person name="Sherrier D.J."/>
            <person name="Shi R."/>
            <person name="Sims S."/>
            <person name="Singer S.R."/>
            <person name="Sinharoy S."/>
            <person name="Sterck L."/>
            <person name="Viollet A."/>
            <person name="Wang B.B."/>
            <person name="Wang K."/>
            <person name="Wang M."/>
            <person name="Wang X."/>
            <person name="Warfsmann J."/>
            <person name="Weissenbach J."/>
            <person name="White D.D."/>
            <person name="White J.D."/>
            <person name="Wiley G.B."/>
            <person name="Wincker P."/>
            <person name="Xing Y."/>
            <person name="Yang L."/>
            <person name="Yao Z."/>
            <person name="Ying F."/>
            <person name="Zhai J."/>
            <person name="Zhou L."/>
            <person name="Zuber A."/>
            <person name="Denarie J."/>
            <person name="Dixon R.A."/>
            <person name="May G.D."/>
            <person name="Schwartz D.C."/>
            <person name="Rogers J."/>
            <person name="Quetier F."/>
            <person name="Town C.D."/>
            <person name="Roe B.A."/>
        </authorList>
    </citation>
    <scope>NUCLEOTIDE SEQUENCE [LARGE SCALE GENOMIC DNA]</scope>
    <source>
        <strain evidence="1">A17</strain>
        <strain evidence="2 3">cv. Jemalong A17</strain>
    </source>
</reference>
<evidence type="ECO:0000313" key="3">
    <source>
        <dbReference type="Proteomes" id="UP000002051"/>
    </source>
</evidence>
<evidence type="ECO:0000313" key="2">
    <source>
        <dbReference type="EnsemblPlants" id="AES99810"/>
    </source>
</evidence>
<accession>G7KH67</accession>
<sequence length="388" mass="43625">MRHVFLKGYLMVMSYNLADDTSNVVDEMDNLMKHGVVDSCHFTHEEISLLIEMCVEYPKQHFGKANVYNNLVLAKDDLVIFITDKENDLVGLQPMYGSPERLWNNIINIAIKMGPIEDLTEVVGEDCFMLDFPLSFSVNLGMESIINLPSEPRIVGHSGYLRMSVSCPVSCPYPCFIGGYYATSKCLVSDLQLVQMMLMSVFNVVENLGAFGIFGLPSGNVKTDPYFNSNLSNWGLRSEEDGNNSLLHKWKGFRGVPFFLAMMGNLRNVDVALAGEIREGVCSRLRPQLLHILPFSRCRNTIWGIIRGHKIPELFSMPSKQEKVKQTSLLKAFAWVMGLTKKVPMVGLNAVGQLFSKSLSNEELKFIVLSDGTYDLCLMNHKIIDQVL</sequence>
<protein>
    <submittedName>
        <fullName evidence="1">Protease, putative</fullName>
    </submittedName>
</protein>